<dbReference type="SUPFAM" id="SSF57424">
    <property type="entry name" value="LDL receptor-like module"/>
    <property type="match status" value="1"/>
</dbReference>
<dbReference type="SMART" id="SM00409">
    <property type="entry name" value="IG"/>
    <property type="match status" value="1"/>
</dbReference>
<dbReference type="SMART" id="SM00281">
    <property type="entry name" value="LamB"/>
    <property type="match status" value="1"/>
</dbReference>
<keyword evidence="3" id="KW-0272">Extracellular matrix</keyword>
<feature type="domain" description="Laminin EGF-like" evidence="12">
    <location>
        <begin position="409"/>
        <end position="458"/>
    </location>
</feature>
<dbReference type="Pfam" id="PF00052">
    <property type="entry name" value="Laminin_B"/>
    <property type="match status" value="1"/>
</dbReference>
<organism evidence="15 16">
    <name type="scientific">Chelydra serpentina</name>
    <name type="common">Snapping turtle</name>
    <name type="synonym">Testudo serpentina</name>
    <dbReference type="NCBI Taxonomy" id="8475"/>
    <lineage>
        <taxon>Eukaryota</taxon>
        <taxon>Metazoa</taxon>
        <taxon>Chordata</taxon>
        <taxon>Craniata</taxon>
        <taxon>Vertebrata</taxon>
        <taxon>Euteleostomi</taxon>
        <taxon>Archelosauria</taxon>
        <taxon>Testudinata</taxon>
        <taxon>Testudines</taxon>
        <taxon>Cryptodira</taxon>
        <taxon>Durocryptodira</taxon>
        <taxon>Americhelydia</taxon>
        <taxon>Chelydroidea</taxon>
        <taxon>Chelydridae</taxon>
        <taxon>Chelydra</taxon>
    </lineage>
</organism>
<dbReference type="CDD" id="cd00112">
    <property type="entry name" value="LDLa"/>
    <property type="match status" value="1"/>
</dbReference>
<dbReference type="GO" id="GO:0009888">
    <property type="term" value="P:tissue development"/>
    <property type="evidence" value="ECO:0007669"/>
    <property type="project" value="TreeGrafter"/>
</dbReference>
<dbReference type="OrthoDB" id="10055367at2759"/>
<dbReference type="InterPro" id="IPR003599">
    <property type="entry name" value="Ig_sub"/>
</dbReference>
<feature type="domain" description="Laminin IV type A" evidence="14">
    <location>
        <begin position="190"/>
        <end position="375"/>
    </location>
</feature>
<dbReference type="InterPro" id="IPR003598">
    <property type="entry name" value="Ig_sub2"/>
</dbReference>
<dbReference type="FunFam" id="2.10.25.10:FF:000106">
    <property type="entry name" value="Heparan sulfate proteoglycan 2"/>
    <property type="match status" value="1"/>
</dbReference>
<dbReference type="Proteomes" id="UP000765507">
    <property type="component" value="Unassembled WGS sequence"/>
</dbReference>
<dbReference type="AlphaFoldDB" id="A0A8T1RZY3"/>
<name>A0A8T1RZY3_CHESE</name>
<dbReference type="PANTHER" id="PTHR10574">
    <property type="entry name" value="NETRIN/LAMININ-RELATED"/>
    <property type="match status" value="1"/>
</dbReference>
<gene>
    <name evidence="15" type="primary">HSPG2</name>
    <name evidence="15" type="ORF">G0U57_004588</name>
</gene>
<dbReference type="InterPro" id="IPR050440">
    <property type="entry name" value="Laminin/Netrin_ECM"/>
</dbReference>
<dbReference type="Gene3D" id="4.10.400.10">
    <property type="entry name" value="Low-density Lipoprotein Receptor"/>
    <property type="match status" value="1"/>
</dbReference>
<evidence type="ECO:0000256" key="4">
    <source>
        <dbReference type="ARBA" id="ARBA00022729"/>
    </source>
</evidence>
<dbReference type="PROSITE" id="PS50835">
    <property type="entry name" value="IG_LIKE"/>
    <property type="match status" value="1"/>
</dbReference>
<dbReference type="Pfam" id="PF13927">
    <property type="entry name" value="Ig_3"/>
    <property type="match status" value="1"/>
</dbReference>
<feature type="disulfide bond" evidence="10">
    <location>
        <begin position="33"/>
        <end position="48"/>
    </location>
</feature>
<evidence type="ECO:0000256" key="7">
    <source>
        <dbReference type="ARBA" id="ARBA00023157"/>
    </source>
</evidence>
<dbReference type="PROSITE" id="PS01209">
    <property type="entry name" value="LDLRA_1"/>
    <property type="match status" value="1"/>
</dbReference>
<feature type="disulfide bond" evidence="11">
    <location>
        <begin position="428"/>
        <end position="437"/>
    </location>
</feature>
<dbReference type="InterPro" id="IPR056863">
    <property type="entry name" value="LMN_ATRN_NET-like_EGF"/>
</dbReference>
<evidence type="ECO:0000313" key="16">
    <source>
        <dbReference type="Proteomes" id="UP000765507"/>
    </source>
</evidence>
<keyword evidence="8" id="KW-0325">Glycoprotein</keyword>
<dbReference type="GO" id="GO:0072359">
    <property type="term" value="P:circulatory system development"/>
    <property type="evidence" value="ECO:0007669"/>
    <property type="project" value="UniProtKB-ARBA"/>
</dbReference>
<dbReference type="GO" id="GO:0030154">
    <property type="term" value="P:cell differentiation"/>
    <property type="evidence" value="ECO:0007669"/>
    <property type="project" value="UniProtKB-ARBA"/>
</dbReference>
<keyword evidence="4" id="KW-0732">Signal</keyword>
<accession>A0A8T1RZY3</accession>
<dbReference type="CDD" id="cd00055">
    <property type="entry name" value="EGF_Lam"/>
    <property type="match status" value="2"/>
</dbReference>
<dbReference type="PROSITE" id="PS50027">
    <property type="entry name" value="EGF_LAM_2"/>
    <property type="match status" value="1"/>
</dbReference>
<dbReference type="GO" id="GO:0009887">
    <property type="term" value="P:animal organ morphogenesis"/>
    <property type="evidence" value="ECO:0007669"/>
    <property type="project" value="TreeGrafter"/>
</dbReference>
<dbReference type="PROSITE" id="PS01248">
    <property type="entry name" value="EGF_LAM_1"/>
    <property type="match status" value="2"/>
</dbReference>
<dbReference type="SMART" id="SM00408">
    <property type="entry name" value="IGc2"/>
    <property type="match status" value="1"/>
</dbReference>
<comment type="subcellular location">
    <subcellularLocation>
        <location evidence="1">Secreted</location>
        <location evidence="1">Extracellular space</location>
        <location evidence="1">Extracellular matrix</location>
        <location evidence="1">Basement membrane</location>
    </subcellularLocation>
</comment>
<dbReference type="PANTHER" id="PTHR10574:SF444">
    <property type="entry name" value="BASEMENT MEMBRANE-SPECIFIC HEPARAN SULFATE PROTEOGLYCAN CORE PROTEIN"/>
    <property type="match status" value="1"/>
</dbReference>
<keyword evidence="9 11" id="KW-0424">Laminin EGF-like domain</keyword>
<evidence type="ECO:0000256" key="10">
    <source>
        <dbReference type="PROSITE-ProRule" id="PRU00124"/>
    </source>
</evidence>
<dbReference type="InterPro" id="IPR036179">
    <property type="entry name" value="Ig-like_dom_sf"/>
</dbReference>
<dbReference type="InterPro" id="IPR023415">
    <property type="entry name" value="LDLR_class-A_CS"/>
</dbReference>
<dbReference type="InterPro" id="IPR007110">
    <property type="entry name" value="Ig-like_dom"/>
</dbReference>
<keyword evidence="2" id="KW-0964">Secreted</keyword>
<dbReference type="FunFam" id="2.60.40.10:FF:000349">
    <property type="entry name" value="Basement membrane-specific heparan sulfate proteoglycan core protein"/>
    <property type="match status" value="1"/>
</dbReference>
<dbReference type="InterPro" id="IPR013783">
    <property type="entry name" value="Ig-like_fold"/>
</dbReference>
<evidence type="ECO:0000259" key="13">
    <source>
        <dbReference type="PROSITE" id="PS50835"/>
    </source>
</evidence>
<feature type="domain" description="Ig-like" evidence="13">
    <location>
        <begin position="51"/>
        <end position="128"/>
    </location>
</feature>
<evidence type="ECO:0000256" key="8">
    <source>
        <dbReference type="ARBA" id="ARBA00023180"/>
    </source>
</evidence>
<dbReference type="InterPro" id="IPR036055">
    <property type="entry name" value="LDL_receptor-like_sf"/>
</dbReference>
<dbReference type="InterPro" id="IPR000034">
    <property type="entry name" value="Laminin_IV"/>
</dbReference>
<reference evidence="15 16" key="1">
    <citation type="journal article" date="2020" name="G3 (Bethesda)">
        <title>Draft Genome of the Common Snapping Turtle, Chelydra serpentina, a Model for Phenotypic Plasticity in Reptiles.</title>
        <authorList>
            <person name="Das D."/>
            <person name="Singh S.K."/>
            <person name="Bierstedt J."/>
            <person name="Erickson A."/>
            <person name="Galli G.L.J."/>
            <person name="Crossley D.A. 2nd"/>
            <person name="Rhen T."/>
        </authorList>
    </citation>
    <scope>NUCLEOTIDE SEQUENCE [LARGE SCALE GENOMIC DNA]</scope>
    <source>
        <strain evidence="15">KW</strain>
    </source>
</reference>
<dbReference type="Gene3D" id="2.10.25.10">
    <property type="entry name" value="Laminin"/>
    <property type="match status" value="3"/>
</dbReference>
<evidence type="ECO:0000256" key="5">
    <source>
        <dbReference type="ARBA" id="ARBA00022737"/>
    </source>
</evidence>
<proteinExistence type="predicted"/>
<dbReference type="EMBL" id="JAHGAV010001600">
    <property type="protein sequence ID" value="KAG6921955.1"/>
    <property type="molecule type" value="Genomic_DNA"/>
</dbReference>
<evidence type="ECO:0000313" key="15">
    <source>
        <dbReference type="EMBL" id="KAG6921955.1"/>
    </source>
</evidence>
<keyword evidence="5" id="KW-0677">Repeat</keyword>
<dbReference type="Gene3D" id="2.60.40.10">
    <property type="entry name" value="Immunoglobulins"/>
    <property type="match status" value="1"/>
</dbReference>
<keyword evidence="7 11" id="KW-1015">Disulfide bond</keyword>
<dbReference type="PROSITE" id="PS51115">
    <property type="entry name" value="LAMININ_IVA"/>
    <property type="match status" value="1"/>
</dbReference>
<comment type="caution">
    <text evidence="11">Lacks conserved residue(s) required for the propagation of feature annotation.</text>
</comment>
<dbReference type="SMART" id="SM00180">
    <property type="entry name" value="EGF_Lam"/>
    <property type="match status" value="3"/>
</dbReference>
<dbReference type="CDD" id="cd05743">
    <property type="entry name" value="Ig_Perlecan_like"/>
    <property type="match status" value="1"/>
</dbReference>
<dbReference type="FunFam" id="2.10.25.10:FF:000033">
    <property type="entry name" value="Laminin subunit alpha 2"/>
    <property type="match status" value="1"/>
</dbReference>
<dbReference type="GO" id="GO:0005604">
    <property type="term" value="C:basement membrane"/>
    <property type="evidence" value="ECO:0007669"/>
    <property type="project" value="UniProtKB-SubCell"/>
</dbReference>
<keyword evidence="6" id="KW-0084">Basement membrane</keyword>
<evidence type="ECO:0000256" key="2">
    <source>
        <dbReference type="ARBA" id="ARBA00022525"/>
    </source>
</evidence>
<keyword evidence="16" id="KW-1185">Reference proteome</keyword>
<evidence type="ECO:0000256" key="9">
    <source>
        <dbReference type="ARBA" id="ARBA00023292"/>
    </source>
</evidence>
<sequence length="646" mass="70389">MPHPATKGPGDTCSPDQFTCVSSRTCIPASYQCDEEADCPDRSDEVGCTPPQVITPPEESVQATPGQTVRFRCVAVGVPTPIITWRLNWGHIPANRRVSISSENGHGTLTIRDVKEADQGAYTCEAINARGMVFGIPDGVLSLTPRRGPCPEGHFYVEGTSKCLACFCFGITTACHGTSRYRDQIRLRFDTPEDFKGVNVTTPAQPGTLPLSSTQLQIDPALQEFQLVDLSRRFLAHDSFWTLPRQFLGNKVDSYGGFLRFKVRYGLARGQPEPVQKSNVVIVGNGQKLIYRVQVPTQPSVVNQRQIHFTEENWQHESGAPVSRETLLLALQNLESILVQTVYDNKMASVGLSDITMDTTTVELTSQGVAQGVEECRCPIGYLGLSCERCDARFERVPEGPYLGTCSGCNCHGHSSSCDRVFGYCLNCQHNTEGPQCNKCKPGFFGDATRGNTTACRACPCPYTDSTRRFSDSCFLDTDGQATCDACAPGYTGRRCQSCARGYEGDPMQPGGRCVATAQEFMKCDKRGSSDSTGGACRCKPNVVGRLCNECTSGAFYLSDQNPDGCLKCFCMGVSRQCASSSWNREQVQAMDGERAHFSLANLANTRTVSEGIRSPSHAELAFSAFHALPRDVTTGCCPTASRETR</sequence>
<evidence type="ECO:0000256" key="6">
    <source>
        <dbReference type="ARBA" id="ARBA00022869"/>
    </source>
</evidence>
<evidence type="ECO:0000256" key="11">
    <source>
        <dbReference type="PROSITE-ProRule" id="PRU00460"/>
    </source>
</evidence>
<dbReference type="SUPFAM" id="SSF57196">
    <property type="entry name" value="EGF/Laminin"/>
    <property type="match status" value="3"/>
</dbReference>
<evidence type="ECO:0000259" key="12">
    <source>
        <dbReference type="PROSITE" id="PS50027"/>
    </source>
</evidence>
<evidence type="ECO:0000259" key="14">
    <source>
        <dbReference type="PROSITE" id="PS51115"/>
    </source>
</evidence>
<dbReference type="Pfam" id="PF24973">
    <property type="entry name" value="EGF_LMN_ATRN"/>
    <property type="match status" value="1"/>
</dbReference>
<dbReference type="Pfam" id="PF00053">
    <property type="entry name" value="EGF_laminin"/>
    <property type="match status" value="2"/>
</dbReference>
<dbReference type="SUPFAM" id="SSF48726">
    <property type="entry name" value="Immunoglobulin"/>
    <property type="match status" value="1"/>
</dbReference>
<dbReference type="PROSITE" id="PS50068">
    <property type="entry name" value="LDLRA_2"/>
    <property type="match status" value="1"/>
</dbReference>
<dbReference type="InterPro" id="IPR002172">
    <property type="entry name" value="LDrepeatLR_classA_rpt"/>
</dbReference>
<dbReference type="Pfam" id="PF00057">
    <property type="entry name" value="Ldl_recept_a"/>
    <property type="match status" value="1"/>
</dbReference>
<comment type="caution">
    <text evidence="15">The sequence shown here is derived from an EMBL/GenBank/DDBJ whole genome shotgun (WGS) entry which is preliminary data.</text>
</comment>
<dbReference type="SMART" id="SM00192">
    <property type="entry name" value="LDLa"/>
    <property type="match status" value="1"/>
</dbReference>
<protein>
    <submittedName>
        <fullName evidence="15">Heparan sulfate proteoglycan 2</fullName>
    </submittedName>
</protein>
<evidence type="ECO:0000256" key="1">
    <source>
        <dbReference type="ARBA" id="ARBA00004302"/>
    </source>
</evidence>
<evidence type="ECO:0000256" key="3">
    <source>
        <dbReference type="ARBA" id="ARBA00022530"/>
    </source>
</evidence>
<dbReference type="InterPro" id="IPR002049">
    <property type="entry name" value="LE_dom"/>
</dbReference>